<evidence type="ECO:0000313" key="5">
    <source>
        <dbReference type="EMBL" id="CAF4024821.1"/>
    </source>
</evidence>
<evidence type="ECO:0000313" key="2">
    <source>
        <dbReference type="EMBL" id="CAF0759657.1"/>
    </source>
</evidence>
<sequence>MTSCSAIYVCFALVCWDQHTILFTNLSHCTPTSIPITKISQILSVKHFDHVPSKGTKDNPKEVGYSCLYCTQMDFIDNKTLSITFCNIQHTKVELRNFCISQHDSLTKAKDQCYCSEKVNVQPIRAWSHSVEIPLGKSMKNSALVTHINKDSFGTSFIIGAMIIGLIITGGLISMLYYVVVIRAQTRERTTFE</sequence>
<dbReference type="AlphaFoldDB" id="A0A813Q147"/>
<keyword evidence="1" id="KW-1133">Transmembrane helix</keyword>
<gene>
    <name evidence="2" type="ORF">GPM918_LOCUS1312</name>
    <name evidence="3" type="ORF">OVA965_LOCUS24701</name>
    <name evidence="4" type="ORF">SRO942_LOCUS1312</name>
    <name evidence="5" type="ORF">TMI583_LOCUS25422</name>
</gene>
<reference evidence="2" key="1">
    <citation type="submission" date="2021-02" db="EMBL/GenBank/DDBJ databases">
        <authorList>
            <person name="Nowell W R."/>
        </authorList>
    </citation>
    <scope>NUCLEOTIDE SEQUENCE</scope>
</reference>
<keyword evidence="1" id="KW-0472">Membrane</keyword>
<evidence type="ECO:0000313" key="4">
    <source>
        <dbReference type="EMBL" id="CAF3540352.1"/>
    </source>
</evidence>
<dbReference type="Proteomes" id="UP000663829">
    <property type="component" value="Unassembled WGS sequence"/>
</dbReference>
<keyword evidence="6" id="KW-1185">Reference proteome</keyword>
<comment type="caution">
    <text evidence="2">The sequence shown here is derived from an EMBL/GenBank/DDBJ whole genome shotgun (WGS) entry which is preliminary data.</text>
</comment>
<evidence type="ECO:0000313" key="6">
    <source>
        <dbReference type="Proteomes" id="UP000663829"/>
    </source>
</evidence>
<accession>A0A813Q147</accession>
<dbReference type="Proteomes" id="UP000681722">
    <property type="component" value="Unassembled WGS sequence"/>
</dbReference>
<evidence type="ECO:0000313" key="3">
    <source>
        <dbReference type="EMBL" id="CAF1216388.1"/>
    </source>
</evidence>
<proteinExistence type="predicted"/>
<dbReference type="EMBL" id="CAJOBC010000120">
    <property type="protein sequence ID" value="CAF3540352.1"/>
    <property type="molecule type" value="Genomic_DNA"/>
</dbReference>
<dbReference type="Proteomes" id="UP000682733">
    <property type="component" value="Unassembled WGS sequence"/>
</dbReference>
<dbReference type="EMBL" id="CAJOBA010036536">
    <property type="protein sequence ID" value="CAF4024821.1"/>
    <property type="molecule type" value="Genomic_DNA"/>
</dbReference>
<dbReference type="EMBL" id="CAJNOQ010000120">
    <property type="protein sequence ID" value="CAF0759657.1"/>
    <property type="molecule type" value="Genomic_DNA"/>
</dbReference>
<keyword evidence="1" id="KW-0812">Transmembrane</keyword>
<name>A0A813Q147_9BILA</name>
<organism evidence="2 6">
    <name type="scientific">Didymodactylos carnosus</name>
    <dbReference type="NCBI Taxonomy" id="1234261"/>
    <lineage>
        <taxon>Eukaryota</taxon>
        <taxon>Metazoa</taxon>
        <taxon>Spiralia</taxon>
        <taxon>Gnathifera</taxon>
        <taxon>Rotifera</taxon>
        <taxon>Eurotatoria</taxon>
        <taxon>Bdelloidea</taxon>
        <taxon>Philodinida</taxon>
        <taxon>Philodinidae</taxon>
        <taxon>Didymodactylos</taxon>
    </lineage>
</organism>
<evidence type="ECO:0000256" key="1">
    <source>
        <dbReference type="SAM" id="Phobius"/>
    </source>
</evidence>
<dbReference type="EMBL" id="CAJNOK010015000">
    <property type="protein sequence ID" value="CAF1216388.1"/>
    <property type="molecule type" value="Genomic_DNA"/>
</dbReference>
<feature type="transmembrane region" description="Helical" evidence="1">
    <location>
        <begin position="157"/>
        <end position="180"/>
    </location>
</feature>
<dbReference type="Proteomes" id="UP000677228">
    <property type="component" value="Unassembled WGS sequence"/>
</dbReference>
<protein>
    <submittedName>
        <fullName evidence="2">Uncharacterized protein</fullName>
    </submittedName>
</protein>